<dbReference type="RefSeq" id="WP_304994636.1">
    <property type="nucleotide sequence ID" value="NZ_CP101717.1"/>
</dbReference>
<evidence type="ECO:0000313" key="3">
    <source>
        <dbReference type="EMBL" id="WLD57350.1"/>
    </source>
</evidence>
<organism evidence="3">
    <name type="scientific">Salinispirillum sp. LH 10-3-1</name>
    <dbReference type="NCBI Taxonomy" id="2952525"/>
    <lineage>
        <taxon>Bacteria</taxon>
        <taxon>Pseudomonadati</taxon>
        <taxon>Pseudomonadota</taxon>
        <taxon>Gammaproteobacteria</taxon>
        <taxon>Oceanospirillales</taxon>
        <taxon>Saccharospirillaceae</taxon>
        <taxon>Salinispirillum</taxon>
    </lineage>
</organism>
<dbReference type="PANTHER" id="PTHR38731">
    <property type="entry name" value="LIPL45-RELATED LIPOPROTEIN-RELATED"/>
    <property type="match status" value="1"/>
</dbReference>
<proteinExistence type="predicted"/>
<sequence length="267" mass="29022">MKQTAHVGVTPIGSIWLCIGVLLSAISMATESGNERCDEAVASLQRTQGNVRLVPDGSPFPVRVAQLPVALCPGDQVHTLARGQAQIGFADDHVVLAEQAILRVQSASAVELAAGVALFDVVPRSGERLQVSTPLVVIGVKGTRFIVSAGDQRQDIALFEGEVEVARQDGADMAYYAAEEAGPPSFQNFLQQHRQSFRNYQEAFRQSFDDYRAQHNAQFQAFVQLVELVPGRQLTLAVGEEPEAIEADIGASLISLERTLSAWQRRR</sequence>
<gene>
    <name evidence="3" type="ORF">NFC81_11555</name>
</gene>
<name>A0AB38YD90_9GAMM</name>
<feature type="domain" description="FecR protein" evidence="2">
    <location>
        <begin position="75"/>
        <end position="164"/>
    </location>
</feature>
<keyword evidence="1" id="KW-1133">Transmembrane helix</keyword>
<dbReference type="InterPro" id="IPR006860">
    <property type="entry name" value="FecR"/>
</dbReference>
<accession>A0AB38YD90</accession>
<keyword evidence="1" id="KW-0812">Transmembrane</keyword>
<dbReference type="Gene3D" id="2.60.120.1440">
    <property type="match status" value="1"/>
</dbReference>
<feature type="transmembrane region" description="Helical" evidence="1">
    <location>
        <begin position="7"/>
        <end position="29"/>
    </location>
</feature>
<dbReference type="EMBL" id="CP101717">
    <property type="protein sequence ID" value="WLD57350.1"/>
    <property type="molecule type" value="Genomic_DNA"/>
</dbReference>
<dbReference type="AlphaFoldDB" id="A0AB38YD90"/>
<keyword evidence="1" id="KW-0472">Membrane</keyword>
<reference evidence="3" key="1">
    <citation type="submission" date="2022-07" db="EMBL/GenBank/DDBJ databases">
        <title>Complete genome sequence of Salinispirillum sp. LH10-3-1 capable of multiple carbohydrate inversion isolated from a soda lake.</title>
        <authorList>
            <person name="Liu J."/>
            <person name="Zhai Y."/>
            <person name="Zhang H."/>
            <person name="Yang H."/>
            <person name="Qu J."/>
            <person name="Li J."/>
        </authorList>
    </citation>
    <scope>NUCLEOTIDE SEQUENCE</scope>
    <source>
        <strain evidence="3">LH 10-3-1</strain>
    </source>
</reference>
<protein>
    <submittedName>
        <fullName evidence="3">FecR family protein</fullName>
    </submittedName>
</protein>
<evidence type="ECO:0000256" key="1">
    <source>
        <dbReference type="SAM" id="Phobius"/>
    </source>
</evidence>
<dbReference type="Pfam" id="PF04773">
    <property type="entry name" value="FecR"/>
    <property type="match status" value="1"/>
</dbReference>
<evidence type="ECO:0000259" key="2">
    <source>
        <dbReference type="Pfam" id="PF04773"/>
    </source>
</evidence>